<keyword evidence="2" id="KW-1133">Transmembrane helix</keyword>
<organism evidence="4 5">
    <name type="scientific">Serinibacter salmoneus</name>
    <dbReference type="NCBI Taxonomy" id="556530"/>
    <lineage>
        <taxon>Bacteria</taxon>
        <taxon>Bacillati</taxon>
        <taxon>Actinomycetota</taxon>
        <taxon>Actinomycetes</taxon>
        <taxon>Micrococcales</taxon>
        <taxon>Beutenbergiaceae</taxon>
        <taxon>Serinibacter</taxon>
    </lineage>
</organism>
<evidence type="ECO:0000256" key="3">
    <source>
        <dbReference type="SAM" id="SignalP"/>
    </source>
</evidence>
<gene>
    <name evidence="4" type="ORF">ATL40_0023</name>
</gene>
<reference evidence="4 5" key="1">
    <citation type="submission" date="2017-10" db="EMBL/GenBank/DDBJ databases">
        <title>Sequencing the genomes of 1000 actinobacteria strains.</title>
        <authorList>
            <person name="Klenk H.-P."/>
        </authorList>
    </citation>
    <scope>NUCLEOTIDE SEQUENCE [LARGE SCALE GENOMIC DNA]</scope>
    <source>
        <strain evidence="4 5">DSM 21801</strain>
    </source>
</reference>
<accession>A0A2A9CVP4</accession>
<evidence type="ECO:0000256" key="1">
    <source>
        <dbReference type="SAM" id="MobiDB-lite"/>
    </source>
</evidence>
<dbReference type="EMBL" id="PDJD01000001">
    <property type="protein sequence ID" value="PFG18487.1"/>
    <property type="molecule type" value="Genomic_DNA"/>
</dbReference>
<evidence type="ECO:0008006" key="6">
    <source>
        <dbReference type="Google" id="ProtNLM"/>
    </source>
</evidence>
<keyword evidence="3" id="KW-0732">Signal</keyword>
<protein>
    <recommendedName>
        <fullName evidence="6">DUF916 domain-containing protein</fullName>
    </recommendedName>
</protein>
<sequence>MPRVTAITAGLAPLTLITALAAALVAAPAAASGQEAPTITWAVDPATAEGPDDRSWIEQEMDPGESVQEYLAVRNLSAVDATFALEGADAYFTDAGYFTMLPADHDSTGAGTWIDIPESVDVASGETAIVPFTVTVPENATPGDHAAGVAASLAYLGADAEGQSVRVDSRVGFRVLTRVTGEIVPALTAPGLSATYDTEWNPLRPGALDVTVTLANAGNVALDVAGEASAGGASAPLGFTDGAERIELLPGDSQVVTARLQGVWPLGPLTTEVTLEGSADEVTPVIVSSATTTWALPLPQLFTLAGIALIVLALVDSGRRRRRRLRAMLAEARAQGRAEGGAPDPAEAAAR</sequence>
<keyword evidence="2" id="KW-0812">Transmembrane</keyword>
<evidence type="ECO:0000313" key="5">
    <source>
        <dbReference type="Proteomes" id="UP000224915"/>
    </source>
</evidence>
<keyword evidence="5" id="KW-1185">Reference proteome</keyword>
<comment type="caution">
    <text evidence="4">The sequence shown here is derived from an EMBL/GenBank/DDBJ whole genome shotgun (WGS) entry which is preliminary data.</text>
</comment>
<feature type="region of interest" description="Disordered" evidence="1">
    <location>
        <begin position="332"/>
        <end position="351"/>
    </location>
</feature>
<feature type="chain" id="PRO_5039376211" description="DUF916 domain-containing protein" evidence="3">
    <location>
        <begin position="32"/>
        <end position="351"/>
    </location>
</feature>
<dbReference type="OrthoDB" id="4336304at2"/>
<feature type="signal peptide" evidence="3">
    <location>
        <begin position="1"/>
        <end position="31"/>
    </location>
</feature>
<evidence type="ECO:0000313" key="4">
    <source>
        <dbReference type="EMBL" id="PFG18487.1"/>
    </source>
</evidence>
<keyword evidence="2" id="KW-0472">Membrane</keyword>
<evidence type="ECO:0000256" key="2">
    <source>
        <dbReference type="SAM" id="Phobius"/>
    </source>
</evidence>
<dbReference type="RefSeq" id="WP_098467748.1">
    <property type="nucleotide sequence ID" value="NZ_PDJD01000001.1"/>
</dbReference>
<dbReference type="Proteomes" id="UP000224915">
    <property type="component" value="Unassembled WGS sequence"/>
</dbReference>
<proteinExistence type="predicted"/>
<name>A0A2A9CVP4_9MICO</name>
<dbReference type="AlphaFoldDB" id="A0A2A9CVP4"/>
<feature type="transmembrane region" description="Helical" evidence="2">
    <location>
        <begin position="294"/>
        <end position="315"/>
    </location>
</feature>